<dbReference type="InterPro" id="IPR051416">
    <property type="entry name" value="phD-YefM_TA_antitoxins"/>
</dbReference>
<evidence type="ECO:0000313" key="4">
    <source>
        <dbReference type="Proteomes" id="UP000705867"/>
    </source>
</evidence>
<dbReference type="Gene3D" id="3.40.1620.10">
    <property type="entry name" value="YefM-like domain"/>
    <property type="match status" value="1"/>
</dbReference>
<evidence type="ECO:0000256" key="1">
    <source>
        <dbReference type="ARBA" id="ARBA00009981"/>
    </source>
</evidence>
<sequence length="86" mass="9537">MQIAGIKELKAKLSMYIDRARKGEPVVITDHGEEVAMIIPLSEERKAIRTLIATGRARWSGEKPQGLGGITLRGVPLSETILEERR</sequence>
<dbReference type="InterPro" id="IPR036165">
    <property type="entry name" value="YefM-like_sf"/>
</dbReference>
<dbReference type="Pfam" id="PF02604">
    <property type="entry name" value="PhdYeFM_antitox"/>
    <property type="match status" value="1"/>
</dbReference>
<dbReference type="InterPro" id="IPR006442">
    <property type="entry name" value="Antitoxin_Phd/YefM"/>
</dbReference>
<dbReference type="AlphaFoldDB" id="A0A953M1W3"/>
<protein>
    <recommendedName>
        <fullName evidence="2">Antitoxin</fullName>
    </recommendedName>
</protein>
<dbReference type="EMBL" id="JAIOIV010000083">
    <property type="protein sequence ID" value="MBZ0156662.1"/>
    <property type="molecule type" value="Genomic_DNA"/>
</dbReference>
<evidence type="ECO:0000256" key="2">
    <source>
        <dbReference type="RuleBase" id="RU362080"/>
    </source>
</evidence>
<comment type="similarity">
    <text evidence="1 2">Belongs to the phD/YefM antitoxin family.</text>
</comment>
<proteinExistence type="inferred from homology"/>
<gene>
    <name evidence="3" type="ORF">K8I29_10710</name>
</gene>
<dbReference type="Proteomes" id="UP000705867">
    <property type="component" value="Unassembled WGS sequence"/>
</dbReference>
<comment type="caution">
    <text evidence="3">The sequence shown here is derived from an EMBL/GenBank/DDBJ whole genome shotgun (WGS) entry which is preliminary data.</text>
</comment>
<evidence type="ECO:0000313" key="3">
    <source>
        <dbReference type="EMBL" id="MBZ0156662.1"/>
    </source>
</evidence>
<accession>A0A953M1W3</accession>
<comment type="function">
    <text evidence="2">Antitoxin component of a type II toxin-antitoxin (TA) system.</text>
</comment>
<dbReference type="PANTHER" id="PTHR35377:SF8">
    <property type="entry name" value="ANTITOXIN VAPB22"/>
    <property type="match status" value="1"/>
</dbReference>
<reference evidence="3" key="2">
    <citation type="submission" date="2021-08" db="EMBL/GenBank/DDBJ databases">
        <authorList>
            <person name="Dalcin Martins P."/>
        </authorList>
    </citation>
    <scope>NUCLEOTIDE SEQUENCE</scope>
    <source>
        <strain evidence="3">MAG_39</strain>
    </source>
</reference>
<dbReference type="NCBIfam" id="TIGR01552">
    <property type="entry name" value="phd_fam"/>
    <property type="match status" value="1"/>
</dbReference>
<organism evidence="3 4">
    <name type="scientific">Candidatus Nitrobium versatile</name>
    <dbReference type="NCBI Taxonomy" id="2884831"/>
    <lineage>
        <taxon>Bacteria</taxon>
        <taxon>Pseudomonadati</taxon>
        <taxon>Nitrospirota</taxon>
        <taxon>Nitrospiria</taxon>
        <taxon>Nitrospirales</taxon>
        <taxon>Nitrospiraceae</taxon>
        <taxon>Candidatus Nitrobium</taxon>
    </lineage>
</organism>
<dbReference type="PANTHER" id="PTHR35377">
    <property type="entry name" value="ANTITOXIN VAPB49-RELATED-RELATED"/>
    <property type="match status" value="1"/>
</dbReference>
<name>A0A953M1W3_9BACT</name>
<reference evidence="3" key="1">
    <citation type="journal article" date="2021" name="bioRxiv">
        <title>Unraveling nitrogen, sulfur and carbon metabolic pathways and microbial community transcriptional responses to substrate deprivation and toxicity stresses in a bioreactor mimicking anoxic brackish coastal sediment conditions.</title>
        <authorList>
            <person name="Martins P.D."/>
            <person name="Echeveste M.J."/>
            <person name="Arshad A."/>
            <person name="Kurth J."/>
            <person name="Ouboter H."/>
            <person name="Jetten M.S.M."/>
            <person name="Welte C.U."/>
        </authorList>
    </citation>
    <scope>NUCLEOTIDE SEQUENCE</scope>
    <source>
        <strain evidence="3">MAG_39</strain>
    </source>
</reference>
<dbReference type="SUPFAM" id="SSF143120">
    <property type="entry name" value="YefM-like"/>
    <property type="match status" value="1"/>
</dbReference>